<protein>
    <submittedName>
        <fullName evidence="1">Uncharacterized protein (DUF2267 family)</fullName>
    </submittedName>
</protein>
<dbReference type="Proteomes" id="UP000552644">
    <property type="component" value="Unassembled WGS sequence"/>
</dbReference>
<dbReference type="Gene3D" id="1.10.490.110">
    <property type="entry name" value="Uncharacterized conserved protein DUF2267"/>
    <property type="match status" value="2"/>
</dbReference>
<sequence length="256" mass="28097">MEYEEFIGTLSRYAGLDEDEAERAVRATLGTLGERLSVGEGLLGRLPERVRAWMRTGRDPEPFDVDEFLRRVAEREGVDVEVAARHAREVFWLLGEVTAPGAIDGVAACLPEDFESLVAEARRRGVRIMPAEEFLARVASRAGLEAADAHRATEAVLETLAECVAEGRAENLIGELAVPLHEPLKRGAAEGRAEAVRVPLEDFVLRVAERQRADGQDVRGHASAVLTTLREATTERGFLDVMAGLPDEYRTLLTGR</sequence>
<reference evidence="1 2" key="1">
    <citation type="submission" date="2020-08" db="EMBL/GenBank/DDBJ databases">
        <title>Genomic Encyclopedia of Type Strains, Phase III (KMG-III): the genomes of soil and plant-associated and newly described type strains.</title>
        <authorList>
            <person name="Whitman W."/>
        </authorList>
    </citation>
    <scope>NUCLEOTIDE SEQUENCE [LARGE SCALE GENOMIC DNA]</scope>
    <source>
        <strain evidence="1 2">CECT 8840</strain>
    </source>
</reference>
<gene>
    <name evidence="1" type="ORF">FHS44_005485</name>
</gene>
<dbReference type="RefSeq" id="WP_184719531.1">
    <property type="nucleotide sequence ID" value="NZ_JACHJP010000006.1"/>
</dbReference>
<proteinExistence type="predicted"/>
<organism evidence="1 2">
    <name type="scientific">Streptosporangium saharense</name>
    <dbReference type="NCBI Taxonomy" id="1706840"/>
    <lineage>
        <taxon>Bacteria</taxon>
        <taxon>Bacillati</taxon>
        <taxon>Actinomycetota</taxon>
        <taxon>Actinomycetes</taxon>
        <taxon>Streptosporangiales</taxon>
        <taxon>Streptosporangiaceae</taxon>
        <taxon>Streptosporangium</taxon>
    </lineage>
</organism>
<dbReference type="InterPro" id="IPR038282">
    <property type="entry name" value="DUF2267_sf"/>
</dbReference>
<dbReference type="AlphaFoldDB" id="A0A7W7VQ44"/>
<accession>A0A7W7VQ44</accession>
<evidence type="ECO:0000313" key="2">
    <source>
        <dbReference type="Proteomes" id="UP000552644"/>
    </source>
</evidence>
<comment type="caution">
    <text evidence="1">The sequence shown here is derived from an EMBL/GenBank/DDBJ whole genome shotgun (WGS) entry which is preliminary data.</text>
</comment>
<keyword evidence="2" id="KW-1185">Reference proteome</keyword>
<dbReference type="InterPro" id="IPR018727">
    <property type="entry name" value="DUF2267"/>
</dbReference>
<name>A0A7W7VQ44_9ACTN</name>
<dbReference type="EMBL" id="JACHJP010000006">
    <property type="protein sequence ID" value="MBB4918358.1"/>
    <property type="molecule type" value="Genomic_DNA"/>
</dbReference>
<evidence type="ECO:0000313" key="1">
    <source>
        <dbReference type="EMBL" id="MBB4918358.1"/>
    </source>
</evidence>
<dbReference type="Pfam" id="PF10025">
    <property type="entry name" value="DUF2267"/>
    <property type="match status" value="2"/>
</dbReference>